<keyword evidence="3" id="KW-1185">Reference proteome</keyword>
<organism evidence="2 3">
    <name type="scientific">Pedobacter nyackensis</name>
    <dbReference type="NCBI Taxonomy" id="475255"/>
    <lineage>
        <taxon>Bacteria</taxon>
        <taxon>Pseudomonadati</taxon>
        <taxon>Bacteroidota</taxon>
        <taxon>Sphingobacteriia</taxon>
        <taxon>Sphingobacteriales</taxon>
        <taxon>Sphingobacteriaceae</taxon>
        <taxon>Pedobacter</taxon>
    </lineage>
</organism>
<dbReference type="Proteomes" id="UP000192678">
    <property type="component" value="Unassembled WGS sequence"/>
</dbReference>
<name>A0A1W2E296_9SPHI</name>
<dbReference type="InterPro" id="IPR055133">
    <property type="entry name" value="BT_3657-like_N"/>
</dbReference>
<dbReference type="PANTHER" id="PTHR43301:SF3">
    <property type="entry name" value="ARABINAN ENDO-1,5-ALPHA-L-ARABINOSIDASE A-RELATED"/>
    <property type="match status" value="1"/>
</dbReference>
<dbReference type="GO" id="GO:0016787">
    <property type="term" value="F:hydrolase activity"/>
    <property type="evidence" value="ECO:0007669"/>
    <property type="project" value="UniProtKB-KW"/>
</dbReference>
<dbReference type="EMBL" id="FWYB01000009">
    <property type="protein sequence ID" value="SMD03522.1"/>
    <property type="molecule type" value="Genomic_DNA"/>
</dbReference>
<evidence type="ECO:0000313" key="2">
    <source>
        <dbReference type="EMBL" id="SMD03522.1"/>
    </source>
</evidence>
<sequence length="308" mass="35242">MMNSFKRTYRLFLLLVLVVTFSACSKKAYLFTSFHEPANEGLRMLYSYDGYKWNDLNKILLKPEVGKEKIMRDPSMLQGPDGVFHLVWTCGWKGERGFGYASSKDLVNWSEQKFVPVLQNEPTTVNVWAPELFYDDVKQEYIIIWASTIPYRFEKGIEEEKNNHRMYAVTTKDFKTFSETQLFLDPGFSVIDAVIVKKAAEDYVLVLKDNTRPNRNLKVAFSPQALGPYTGVSAAFSGLLTEGPSVVRIGKNWLIYYDAYGEKKYAVIKTSDFKHFEDVSAQTVIPKGHKHGTIVPVKRKVLNQLGVE</sequence>
<dbReference type="InterPro" id="IPR050727">
    <property type="entry name" value="GH43_arabinanases"/>
</dbReference>
<accession>A0A1W2E296</accession>
<feature type="domain" description="Arabinosidase BT-3657-like N-terminal" evidence="1">
    <location>
        <begin position="32"/>
        <end position="115"/>
    </location>
</feature>
<dbReference type="PANTHER" id="PTHR43301">
    <property type="entry name" value="ARABINAN ENDO-1,5-ALPHA-L-ARABINOSIDASE"/>
    <property type="match status" value="1"/>
</dbReference>
<dbReference type="InterPro" id="IPR023296">
    <property type="entry name" value="Glyco_hydro_beta-prop_sf"/>
</dbReference>
<dbReference type="STRING" id="475255.SAMN04488101_10992"/>
<proteinExistence type="predicted"/>
<evidence type="ECO:0000313" key="3">
    <source>
        <dbReference type="Proteomes" id="UP000192678"/>
    </source>
</evidence>
<dbReference type="OrthoDB" id="9758923at2"/>
<keyword evidence="2" id="KW-0378">Hydrolase</keyword>
<dbReference type="SUPFAM" id="SSF75005">
    <property type="entry name" value="Arabinanase/levansucrase/invertase"/>
    <property type="match status" value="1"/>
</dbReference>
<evidence type="ECO:0000259" key="1">
    <source>
        <dbReference type="Pfam" id="PF22847"/>
    </source>
</evidence>
<dbReference type="PROSITE" id="PS51257">
    <property type="entry name" value="PROKAR_LIPOPROTEIN"/>
    <property type="match status" value="1"/>
</dbReference>
<dbReference type="RefSeq" id="WP_084290548.1">
    <property type="nucleotide sequence ID" value="NZ_FWYB01000009.1"/>
</dbReference>
<reference evidence="2 3" key="1">
    <citation type="submission" date="2017-04" db="EMBL/GenBank/DDBJ databases">
        <authorList>
            <person name="Afonso C.L."/>
            <person name="Miller P.J."/>
            <person name="Scott M.A."/>
            <person name="Spackman E."/>
            <person name="Goraichik I."/>
            <person name="Dimitrov K.M."/>
            <person name="Suarez D.L."/>
            <person name="Swayne D.E."/>
        </authorList>
    </citation>
    <scope>NUCLEOTIDE SEQUENCE [LARGE SCALE GENOMIC DNA]</scope>
    <source>
        <strain evidence="2 3">DSM 19625</strain>
    </source>
</reference>
<protein>
    <submittedName>
        <fullName evidence="2">Glycosyl hydrolases family 43</fullName>
    </submittedName>
</protein>
<dbReference type="CDD" id="cd08983">
    <property type="entry name" value="GH43_Bt3655-like"/>
    <property type="match status" value="1"/>
</dbReference>
<dbReference type="Pfam" id="PF22847">
    <property type="entry name" value="BT_3657-like_N"/>
    <property type="match status" value="1"/>
</dbReference>
<dbReference type="AlphaFoldDB" id="A0A1W2E296"/>
<dbReference type="Gene3D" id="2.115.10.20">
    <property type="entry name" value="Glycosyl hydrolase domain, family 43"/>
    <property type="match status" value="1"/>
</dbReference>
<gene>
    <name evidence="2" type="ORF">SAMN04488101_10992</name>
</gene>